<keyword evidence="1" id="KW-0547">Nucleotide-binding</keyword>
<dbReference type="InterPro" id="IPR011545">
    <property type="entry name" value="DEAD/DEAH_box_helicase_dom"/>
</dbReference>
<dbReference type="EMBL" id="ALAO01000358">
    <property type="protein sequence ID" value="EKO37723.1"/>
    <property type="molecule type" value="Genomic_DNA"/>
</dbReference>
<evidence type="ECO:0000256" key="8">
    <source>
        <dbReference type="ARBA" id="ARBA00023235"/>
    </source>
</evidence>
<evidence type="ECO:0000256" key="4">
    <source>
        <dbReference type="ARBA" id="ARBA00022806"/>
    </source>
</evidence>
<dbReference type="PROSITE" id="PS51192">
    <property type="entry name" value="HELICASE_ATP_BIND_1"/>
    <property type="match status" value="1"/>
</dbReference>
<organism evidence="12 13">
    <name type="scientific">Solidesulfovibrio magneticus str. Maddingley MBC34</name>
    <dbReference type="NCBI Taxonomy" id="1206767"/>
    <lineage>
        <taxon>Bacteria</taxon>
        <taxon>Pseudomonadati</taxon>
        <taxon>Thermodesulfobacteriota</taxon>
        <taxon>Desulfovibrionia</taxon>
        <taxon>Desulfovibrionales</taxon>
        <taxon>Desulfovibrionaceae</taxon>
        <taxon>Solidesulfovibrio</taxon>
    </lineage>
</organism>
<feature type="compositionally biased region" description="Low complexity" evidence="9">
    <location>
        <begin position="1252"/>
        <end position="1261"/>
    </location>
</feature>
<dbReference type="Gene3D" id="3.40.50.300">
    <property type="entry name" value="P-loop containing nucleotide triphosphate hydrolases"/>
    <property type="match status" value="2"/>
</dbReference>
<dbReference type="GO" id="GO:0004386">
    <property type="term" value="F:helicase activity"/>
    <property type="evidence" value="ECO:0007669"/>
    <property type="project" value="UniProtKB-KW"/>
</dbReference>
<keyword evidence="7" id="KW-0234">DNA repair</keyword>
<feature type="region of interest" description="Disordered" evidence="9">
    <location>
        <begin position="1"/>
        <end position="20"/>
    </location>
</feature>
<dbReference type="InterPro" id="IPR027417">
    <property type="entry name" value="P-loop_NTPase"/>
</dbReference>
<evidence type="ECO:0000256" key="7">
    <source>
        <dbReference type="ARBA" id="ARBA00023204"/>
    </source>
</evidence>
<feature type="non-terminal residue" evidence="12">
    <location>
        <position position="1"/>
    </location>
</feature>
<dbReference type="InterPro" id="IPR014001">
    <property type="entry name" value="Helicase_ATP-bd"/>
</dbReference>
<dbReference type="GO" id="GO:0005524">
    <property type="term" value="F:ATP binding"/>
    <property type="evidence" value="ECO:0007669"/>
    <property type="project" value="UniProtKB-KW"/>
</dbReference>
<dbReference type="PROSITE" id="PS51194">
    <property type="entry name" value="HELICASE_CTER"/>
    <property type="match status" value="1"/>
</dbReference>
<dbReference type="Pfam" id="PF08494">
    <property type="entry name" value="DEAD_assoc"/>
    <property type="match status" value="1"/>
</dbReference>
<dbReference type="GO" id="GO:0003677">
    <property type="term" value="F:DNA binding"/>
    <property type="evidence" value="ECO:0007669"/>
    <property type="project" value="UniProtKB-KW"/>
</dbReference>
<dbReference type="Proteomes" id="UP000006272">
    <property type="component" value="Unassembled WGS sequence"/>
</dbReference>
<evidence type="ECO:0000313" key="12">
    <source>
        <dbReference type="EMBL" id="EKO37723.1"/>
    </source>
</evidence>
<keyword evidence="4 12" id="KW-0347">Helicase</keyword>
<evidence type="ECO:0000256" key="9">
    <source>
        <dbReference type="SAM" id="MobiDB-lite"/>
    </source>
</evidence>
<dbReference type="PANTHER" id="PTHR47962">
    <property type="entry name" value="ATP-DEPENDENT HELICASE LHR-RELATED-RELATED"/>
    <property type="match status" value="1"/>
</dbReference>
<dbReference type="InterPro" id="IPR055368">
    <property type="entry name" value="WH3_Lhr"/>
</dbReference>
<proteinExistence type="predicted"/>
<feature type="domain" description="Helicase ATP-binding" evidence="10">
    <location>
        <begin position="54"/>
        <end position="244"/>
    </location>
</feature>
<dbReference type="InterPro" id="IPR013701">
    <property type="entry name" value="Lhr-like_DEAD/DEAH_assoc"/>
</dbReference>
<feature type="region of interest" description="Disordered" evidence="9">
    <location>
        <begin position="1248"/>
        <end position="1269"/>
    </location>
</feature>
<keyword evidence="5" id="KW-0067">ATP-binding</keyword>
<keyword evidence="6" id="KW-0238">DNA-binding</keyword>
<keyword evidence="2" id="KW-0227">DNA damage</keyword>
<dbReference type="InterPro" id="IPR055367">
    <property type="entry name" value="WH4_Lhr"/>
</dbReference>
<accession>K6H5F1</accession>
<keyword evidence="3" id="KW-0378">Hydrolase</keyword>
<evidence type="ECO:0000256" key="3">
    <source>
        <dbReference type="ARBA" id="ARBA00022801"/>
    </source>
</evidence>
<dbReference type="SMART" id="SM00490">
    <property type="entry name" value="HELICc"/>
    <property type="match status" value="1"/>
</dbReference>
<evidence type="ECO:0000256" key="1">
    <source>
        <dbReference type="ARBA" id="ARBA00022741"/>
    </source>
</evidence>
<dbReference type="PANTHER" id="PTHR47962:SF5">
    <property type="entry name" value="ATP-DEPENDENT HELICASE LHR-RELATED"/>
    <property type="match status" value="1"/>
</dbReference>
<evidence type="ECO:0000313" key="13">
    <source>
        <dbReference type="Proteomes" id="UP000006272"/>
    </source>
</evidence>
<dbReference type="Pfam" id="PF23234">
    <property type="entry name" value="WHD_4th_Lhr"/>
    <property type="match status" value="1"/>
</dbReference>
<dbReference type="InterPro" id="IPR045628">
    <property type="entry name" value="Lhr_WH_dom"/>
</dbReference>
<dbReference type="SUPFAM" id="SSF52540">
    <property type="entry name" value="P-loop containing nucleoside triphosphate hydrolases"/>
    <property type="match status" value="1"/>
</dbReference>
<dbReference type="InterPro" id="IPR001650">
    <property type="entry name" value="Helicase_C-like"/>
</dbReference>
<gene>
    <name evidence="12" type="ORF">B193_3595</name>
</gene>
<evidence type="ECO:0000259" key="10">
    <source>
        <dbReference type="PROSITE" id="PS51192"/>
    </source>
</evidence>
<reference evidence="12 13" key="1">
    <citation type="submission" date="2012-07" db="EMBL/GenBank/DDBJ databases">
        <title>Draft genome sequence of Desulfovibrio magneticus str. Maddingley MBC34 obtained from a metagenomic sequence of a methanogenic enrichment isolated from coal-seam formation water in Victoria, Australia.</title>
        <authorList>
            <person name="Greenfield P."/>
            <person name="Hendry P."/>
            <person name="Li D."/>
            <person name="Rosewarne C.P."/>
            <person name="Tran-Dinh N."/>
            <person name="Elbourne L.D.H."/>
            <person name="Paulsen I.T."/>
            <person name="Midgley D.J."/>
        </authorList>
    </citation>
    <scope>NUCLEOTIDE SEQUENCE [LARGE SCALE GENOMIC DNA]</scope>
    <source>
        <strain evidence="13">Maddingley MBC34</strain>
    </source>
</reference>
<dbReference type="GO" id="GO:0006281">
    <property type="term" value="P:DNA repair"/>
    <property type="evidence" value="ECO:0007669"/>
    <property type="project" value="UniProtKB-KW"/>
</dbReference>
<evidence type="ECO:0000256" key="2">
    <source>
        <dbReference type="ARBA" id="ARBA00022763"/>
    </source>
</evidence>
<name>K6H5F1_9BACT</name>
<dbReference type="Pfam" id="PF00271">
    <property type="entry name" value="Helicase_C"/>
    <property type="match status" value="1"/>
</dbReference>
<keyword evidence="8" id="KW-0413">Isomerase</keyword>
<evidence type="ECO:0000256" key="6">
    <source>
        <dbReference type="ARBA" id="ARBA00023125"/>
    </source>
</evidence>
<sequence length="1502" mass="159925">GLGASGPQPPEAFPLGKTAGQGHSAAMELPFHPLTVDWFAAQVGQPTDIQSRAWPRIAAGEHVLAVAPTGSGKTLTAFLAALDALACGRWPVGQTSVVYVSPLKALGGDIRANLSRPLSGLRQAFAAAGREFPRIRAELRTGDTPAEARRRMLRQPPEILITTPESLNLLLSSKGGRGMLGAVRLVILDEVHAVAGSKRGVFLMAAVERLALLAGEFQRVALSATVSPLAEAARFVGGLAPGPDGVLAPRPVAVAESRAAKAMDVRVEYPDWSEREGSRDSFLATVAGRIRRRIAANRTTLCFVNNRKLCEKLARLLNADLETPLAHAHHGSLSKDLRLAVETRLKAGELKAVVATHSLELGIDIGSVDEVLLVECPPTVSAAVQRIGRSGHGVGEVSRAVFLPTSEKDLLEAAVMARAAAGRDIEPLRLVDAPLDVLAQVLVAMLGVETWDVDALFAAVRRVYAYRDLSRAAYDLTLGMLAGRYAATRLRELSPLVALDALDGTASARAGALLRLYASGGVIADRGYYALRRQDSATRLGELDEVFVWEARLGQVFAFGAQNWRIERITDADVFVSPAPAGAVPAPFWLSDPRQRDRHFSGLVAAFLEEADACLDDPAFAEALATKHFLDPQAAQALVGYLRRQQEVTGAALPHARHLLVEVTDTGPGGAPGNQVILHAPLGLAVTAPLGLALEAALEAKLGHAVPVYAGNDCVAVTLPGEVDPLEVLAAVPARQAAMLLRDRLEGSGAFGAAFREAAGRALLLPRDGFGKRQPLWITRLRARKLLSAVAGYGDFPIVLEAWRTCLVDLFDPQGLAGFLAAAQSGAMAVTVVRTRTQSPFAADIVWRHVTEYMYLTDAGTAAGPTGARPDLVAELTRRPDRPAVPEAVARVFEARRQRQYPGYAPISAAELLEYVKERVVVPGDEWRVMLAAMERDHGLAPTALETALAPKLAHLATPATPEPGLVAQERAAEAGEALYGDAAFVQPLTATARPPRRPKETSEDRSALREGLIAQWLSFYGPRSLDDLAARLGLDAGILQVTLEDLQASGTVVSGRLVTGRDEALWCDAANFETLLRLARAARRPALAALPPDKLPYFLAVWQGVARPAQDASALAERLERLACLPLPAAAWEADILPARALGYDPLLLDAALEDSGLRWFGAGTKKVLFARPDDLDLAGFARSAPDPGLFPDPRAAYDFSALLDITGLPPKALAERLWQAAWKGEASCPALSVLRRGVANDFTAEDAYAPSRPGSSPGRPVRRGFRRTPPGRFAGSLPLSGTWQALTPPPLPDDPLAAEELAMDRARLLLARYGVVCRDMLARESAALSWTAVFRALRRMELTGEVVSGEFFAGLSGPQFADPGAVRLLVAGLDGNESWWIAGVDPAAVWGFGQDPAALALPRRAAGAYVAFAGPRPVAVIEAGGARLRLALAPDDPGLPAALSPLVHLLCRRVAPVPRLTVAAINDVPADKSPYLAALRGLFEAVGERRGVTLYRSRSL</sequence>
<feature type="domain" description="Helicase C-terminal" evidence="11">
    <location>
        <begin position="278"/>
        <end position="436"/>
    </location>
</feature>
<dbReference type="Pfam" id="PF00270">
    <property type="entry name" value="DEAD"/>
    <property type="match status" value="1"/>
</dbReference>
<comment type="caution">
    <text evidence="12">The sequence shown here is derived from an EMBL/GenBank/DDBJ whole genome shotgun (WGS) entry which is preliminary data.</text>
</comment>
<dbReference type="PATRIC" id="fig|1206767.3.peg.3510"/>
<dbReference type="GO" id="GO:0016887">
    <property type="term" value="F:ATP hydrolysis activity"/>
    <property type="evidence" value="ECO:0007669"/>
    <property type="project" value="TreeGrafter"/>
</dbReference>
<dbReference type="SMART" id="SM00487">
    <property type="entry name" value="DEXDc"/>
    <property type="match status" value="1"/>
</dbReference>
<evidence type="ECO:0000256" key="5">
    <source>
        <dbReference type="ARBA" id="ARBA00022840"/>
    </source>
</evidence>
<dbReference type="InterPro" id="IPR052511">
    <property type="entry name" value="ATP-dep_Helicase"/>
</dbReference>
<protein>
    <submittedName>
        <fullName evidence="12">Lhr-like helicase</fullName>
    </submittedName>
</protein>
<dbReference type="Pfam" id="PF19306">
    <property type="entry name" value="WHD_Lhr"/>
    <property type="match status" value="1"/>
</dbReference>
<evidence type="ECO:0000259" key="11">
    <source>
        <dbReference type="PROSITE" id="PS51194"/>
    </source>
</evidence>
<dbReference type="Pfam" id="PF23235">
    <property type="entry name" value="WHD_3rd_Lhr"/>
    <property type="match status" value="1"/>
</dbReference>